<dbReference type="Proteomes" id="UP000712600">
    <property type="component" value="Unassembled WGS sequence"/>
</dbReference>
<organism evidence="1 2">
    <name type="scientific">Brassica cretica</name>
    <name type="common">Mustard</name>
    <dbReference type="NCBI Taxonomy" id="69181"/>
    <lineage>
        <taxon>Eukaryota</taxon>
        <taxon>Viridiplantae</taxon>
        <taxon>Streptophyta</taxon>
        <taxon>Embryophyta</taxon>
        <taxon>Tracheophyta</taxon>
        <taxon>Spermatophyta</taxon>
        <taxon>Magnoliopsida</taxon>
        <taxon>eudicotyledons</taxon>
        <taxon>Gunneridae</taxon>
        <taxon>Pentapetalae</taxon>
        <taxon>rosids</taxon>
        <taxon>malvids</taxon>
        <taxon>Brassicales</taxon>
        <taxon>Brassicaceae</taxon>
        <taxon>Brassiceae</taxon>
        <taxon>Brassica</taxon>
    </lineage>
</organism>
<dbReference type="EMBL" id="QGKX02001290">
    <property type="protein sequence ID" value="KAF3541739.1"/>
    <property type="molecule type" value="Genomic_DNA"/>
</dbReference>
<comment type="caution">
    <text evidence="1">The sequence shown here is derived from an EMBL/GenBank/DDBJ whole genome shotgun (WGS) entry which is preliminary data.</text>
</comment>
<evidence type="ECO:0000313" key="1">
    <source>
        <dbReference type="EMBL" id="KAF3541739.1"/>
    </source>
</evidence>
<evidence type="ECO:0000313" key="2">
    <source>
        <dbReference type="Proteomes" id="UP000712600"/>
    </source>
</evidence>
<dbReference type="AlphaFoldDB" id="A0A8S9QGI1"/>
<reference evidence="1" key="1">
    <citation type="submission" date="2019-12" db="EMBL/GenBank/DDBJ databases">
        <title>Genome sequencing and annotation of Brassica cretica.</title>
        <authorList>
            <person name="Studholme D.J."/>
            <person name="Sarris P."/>
        </authorList>
    </citation>
    <scope>NUCLEOTIDE SEQUENCE</scope>
    <source>
        <strain evidence="1">PFS-109/04</strain>
        <tissue evidence="1">Leaf</tissue>
    </source>
</reference>
<proteinExistence type="predicted"/>
<gene>
    <name evidence="1" type="ORF">F2Q69_00019670</name>
</gene>
<name>A0A8S9QGI1_BRACR</name>
<sequence>MKLVKKGIDHHNQEKKDHKIGSLGLCIFGQSLHLCISGEVFHRCLFGETLPAASPVKFPTAASPVKLRLRLIYR</sequence>
<protein>
    <submittedName>
        <fullName evidence="1">Uncharacterized protein</fullName>
    </submittedName>
</protein>
<accession>A0A8S9QGI1</accession>